<gene>
    <name evidence="1" type="ORF">NIASO_09460</name>
</gene>
<evidence type="ECO:0000313" key="1">
    <source>
        <dbReference type="EMBL" id="AHF17539.1"/>
    </source>
</evidence>
<sequence length="52" mass="5765">MIIYSAAQVSNTRKLSRITAAGSKKWGRAEKVRIIFESSGTNVTFAVLKLKH</sequence>
<reference evidence="1 2" key="1">
    <citation type="submission" date="2013-12" db="EMBL/GenBank/DDBJ databases">
        <authorList>
            <consortium name="DOE Joint Genome Institute"/>
            <person name="Eisen J."/>
            <person name="Huntemann M."/>
            <person name="Han J."/>
            <person name="Chen A."/>
            <person name="Kyrpides N."/>
            <person name="Mavromatis K."/>
            <person name="Markowitz V."/>
            <person name="Palaniappan K."/>
            <person name="Ivanova N."/>
            <person name="Schaumberg A."/>
            <person name="Pati A."/>
            <person name="Liolios K."/>
            <person name="Nordberg H.P."/>
            <person name="Cantor M.N."/>
            <person name="Hua S.X."/>
            <person name="Woyke T."/>
        </authorList>
    </citation>
    <scope>NUCLEOTIDE SEQUENCE [LARGE SCALE GENOMIC DNA]</scope>
    <source>
        <strain evidence="2">DSM 19437</strain>
    </source>
</reference>
<organism evidence="1 2">
    <name type="scientific">Niabella soli DSM 19437</name>
    <dbReference type="NCBI Taxonomy" id="929713"/>
    <lineage>
        <taxon>Bacteria</taxon>
        <taxon>Pseudomonadati</taxon>
        <taxon>Bacteroidota</taxon>
        <taxon>Chitinophagia</taxon>
        <taxon>Chitinophagales</taxon>
        <taxon>Chitinophagaceae</taxon>
        <taxon>Niabella</taxon>
    </lineage>
</organism>
<dbReference type="STRING" id="929713.NIASO_09460"/>
<dbReference type="HOGENOM" id="CLU_3082292_0_0_10"/>
<proteinExistence type="predicted"/>
<evidence type="ECO:0000313" key="2">
    <source>
        <dbReference type="Proteomes" id="UP000003586"/>
    </source>
</evidence>
<dbReference type="Proteomes" id="UP000003586">
    <property type="component" value="Chromosome"/>
</dbReference>
<name>W0F7V4_9BACT</name>
<dbReference type="KEGG" id="nso:NIASO_09460"/>
<keyword evidence="2" id="KW-1185">Reference proteome</keyword>
<dbReference type="EMBL" id="CP007035">
    <property type="protein sequence ID" value="AHF17539.1"/>
    <property type="molecule type" value="Genomic_DNA"/>
</dbReference>
<dbReference type="AlphaFoldDB" id="W0F7V4"/>
<accession>W0F7V4</accession>
<protein>
    <submittedName>
        <fullName evidence="1">Uncharacterized protein</fullName>
    </submittedName>
</protein>